<reference evidence="3" key="1">
    <citation type="submission" date="2016-10" db="EMBL/GenBank/DDBJ databases">
        <authorList>
            <person name="Varghese N."/>
            <person name="Submissions S."/>
        </authorList>
    </citation>
    <scope>NUCLEOTIDE SEQUENCE [LARGE SCALE GENOMIC DNA]</scope>
    <source>
        <strain evidence="3">DSM 25055</strain>
    </source>
</reference>
<organism evidence="2 3">
    <name type="scientific">Natrinema salaciae</name>
    <dbReference type="NCBI Taxonomy" id="1186196"/>
    <lineage>
        <taxon>Archaea</taxon>
        <taxon>Methanobacteriati</taxon>
        <taxon>Methanobacteriota</taxon>
        <taxon>Stenosarchaea group</taxon>
        <taxon>Halobacteria</taxon>
        <taxon>Halobacteriales</taxon>
        <taxon>Natrialbaceae</taxon>
        <taxon>Natrinema</taxon>
    </lineage>
</organism>
<accession>A0A1H9RFX8</accession>
<dbReference type="EMBL" id="FOFD01000007">
    <property type="protein sequence ID" value="SER71537.1"/>
    <property type="molecule type" value="Genomic_DNA"/>
</dbReference>
<protein>
    <submittedName>
        <fullName evidence="2">Uncharacterized protein</fullName>
    </submittedName>
</protein>
<sequence>MLIVSASVEENGVSRSARTRTGGSGAAGRDSDAVDAYWTIETTWSYRVTSLDSGS</sequence>
<name>A0A1H9RFX8_9EURY</name>
<evidence type="ECO:0000313" key="2">
    <source>
        <dbReference type="EMBL" id="SER71537.1"/>
    </source>
</evidence>
<proteinExistence type="predicted"/>
<gene>
    <name evidence="2" type="ORF">SAMN04489841_4382</name>
</gene>
<feature type="region of interest" description="Disordered" evidence="1">
    <location>
        <begin position="1"/>
        <end position="30"/>
    </location>
</feature>
<keyword evidence="3" id="KW-1185">Reference proteome</keyword>
<dbReference type="AlphaFoldDB" id="A0A1H9RFX8"/>
<evidence type="ECO:0000256" key="1">
    <source>
        <dbReference type="SAM" id="MobiDB-lite"/>
    </source>
</evidence>
<dbReference type="Proteomes" id="UP000199114">
    <property type="component" value="Unassembled WGS sequence"/>
</dbReference>
<evidence type="ECO:0000313" key="3">
    <source>
        <dbReference type="Proteomes" id="UP000199114"/>
    </source>
</evidence>